<name>A0A7J9MS57_GOSSC</name>
<accession>A0A7J9MS57</accession>
<evidence type="ECO:0000256" key="3">
    <source>
        <dbReference type="ARBA" id="ARBA00022490"/>
    </source>
</evidence>
<evidence type="ECO:0000313" key="5">
    <source>
        <dbReference type="EMBL" id="MBA0873831.1"/>
    </source>
</evidence>
<evidence type="ECO:0000256" key="1">
    <source>
        <dbReference type="ARBA" id="ARBA00004123"/>
    </source>
</evidence>
<sequence>MGVAVSSPFAKPSDVKNGLQSVTVKSIHFDEDEAKTLVRSISYNSLEPEPLISISVGSKKMVSEGSVSFKGLDLEQSVSAKSPPLDKPGNVPIKAFIETPKQSPVFDPSNPQHEAAIRLQKVKLADCAVLVEQIWWKLLDFAELKRSSISFFDIGKHETAISRWSRARTRAAKVGKGLSKNKKAQKLALQHWLEA</sequence>
<dbReference type="InterPro" id="IPR044159">
    <property type="entry name" value="IQM"/>
</dbReference>
<dbReference type="PANTHER" id="PTHR31250:SF14">
    <property type="entry name" value="IQ DOMAIN-CONTAINING PROTEIN IQM2"/>
    <property type="match status" value="1"/>
</dbReference>
<evidence type="ECO:0000313" key="6">
    <source>
        <dbReference type="Proteomes" id="UP000593576"/>
    </source>
</evidence>
<dbReference type="PANTHER" id="PTHR31250">
    <property type="entry name" value="IQ DOMAIN-CONTAINING PROTEIN IQM3"/>
    <property type="match status" value="1"/>
</dbReference>
<evidence type="ECO:0000256" key="2">
    <source>
        <dbReference type="ARBA" id="ARBA00004496"/>
    </source>
</evidence>
<dbReference type="AlphaFoldDB" id="A0A7J9MS57"/>
<keyword evidence="3" id="KW-0963">Cytoplasm</keyword>
<dbReference type="OrthoDB" id="999030at2759"/>
<proteinExistence type="predicted"/>
<dbReference type="EMBL" id="JABFAF010000013">
    <property type="protein sequence ID" value="MBA0873831.1"/>
    <property type="molecule type" value="Genomic_DNA"/>
</dbReference>
<evidence type="ECO:0008006" key="7">
    <source>
        <dbReference type="Google" id="ProtNLM"/>
    </source>
</evidence>
<comment type="caution">
    <text evidence="5">The sequence shown here is derived from an EMBL/GenBank/DDBJ whole genome shotgun (WGS) entry which is preliminary data.</text>
</comment>
<feature type="non-terminal residue" evidence="5">
    <location>
        <position position="1"/>
    </location>
</feature>
<gene>
    <name evidence="5" type="ORF">Goshw_007832</name>
</gene>
<dbReference type="GO" id="GO:0005634">
    <property type="term" value="C:nucleus"/>
    <property type="evidence" value="ECO:0007669"/>
    <property type="project" value="UniProtKB-SubCell"/>
</dbReference>
<protein>
    <recommendedName>
        <fullName evidence="7">Calmodulin-binding protein</fullName>
    </recommendedName>
</protein>
<dbReference type="Proteomes" id="UP000593576">
    <property type="component" value="Unassembled WGS sequence"/>
</dbReference>
<keyword evidence="4" id="KW-0539">Nucleus</keyword>
<dbReference type="GO" id="GO:0005737">
    <property type="term" value="C:cytoplasm"/>
    <property type="evidence" value="ECO:0007669"/>
    <property type="project" value="UniProtKB-SubCell"/>
</dbReference>
<keyword evidence="6" id="KW-1185">Reference proteome</keyword>
<comment type="subcellular location">
    <subcellularLocation>
        <location evidence="2">Cytoplasm</location>
    </subcellularLocation>
    <subcellularLocation>
        <location evidence="1">Nucleus</location>
    </subcellularLocation>
</comment>
<organism evidence="5 6">
    <name type="scientific">Gossypium schwendimanii</name>
    <name type="common">Cotton</name>
    <dbReference type="NCBI Taxonomy" id="34291"/>
    <lineage>
        <taxon>Eukaryota</taxon>
        <taxon>Viridiplantae</taxon>
        <taxon>Streptophyta</taxon>
        <taxon>Embryophyta</taxon>
        <taxon>Tracheophyta</taxon>
        <taxon>Spermatophyta</taxon>
        <taxon>Magnoliopsida</taxon>
        <taxon>eudicotyledons</taxon>
        <taxon>Gunneridae</taxon>
        <taxon>Pentapetalae</taxon>
        <taxon>rosids</taxon>
        <taxon>malvids</taxon>
        <taxon>Malvales</taxon>
        <taxon>Malvaceae</taxon>
        <taxon>Malvoideae</taxon>
        <taxon>Gossypium</taxon>
    </lineage>
</organism>
<reference evidence="5 6" key="1">
    <citation type="journal article" date="2019" name="Genome Biol. Evol.">
        <title>Insights into the evolution of the New World diploid cottons (Gossypium, subgenus Houzingenia) based on genome sequencing.</title>
        <authorList>
            <person name="Grover C.E."/>
            <person name="Arick M.A. 2nd"/>
            <person name="Thrash A."/>
            <person name="Conover J.L."/>
            <person name="Sanders W.S."/>
            <person name="Peterson D.G."/>
            <person name="Frelichowski J.E."/>
            <person name="Scheffler J.A."/>
            <person name="Scheffler B.E."/>
            <person name="Wendel J.F."/>
        </authorList>
    </citation>
    <scope>NUCLEOTIDE SEQUENCE [LARGE SCALE GENOMIC DNA]</scope>
    <source>
        <strain evidence="5">1</strain>
        <tissue evidence="5">Leaf</tissue>
    </source>
</reference>
<evidence type="ECO:0000256" key="4">
    <source>
        <dbReference type="ARBA" id="ARBA00023242"/>
    </source>
</evidence>